<organism evidence="2 3">
    <name type="scientific">Lentinus brumalis</name>
    <dbReference type="NCBI Taxonomy" id="2498619"/>
    <lineage>
        <taxon>Eukaryota</taxon>
        <taxon>Fungi</taxon>
        <taxon>Dikarya</taxon>
        <taxon>Basidiomycota</taxon>
        <taxon>Agaricomycotina</taxon>
        <taxon>Agaricomycetes</taxon>
        <taxon>Polyporales</taxon>
        <taxon>Polyporaceae</taxon>
        <taxon>Lentinus</taxon>
    </lineage>
</organism>
<feature type="compositionally biased region" description="Basic and acidic residues" evidence="1">
    <location>
        <begin position="1"/>
        <end position="11"/>
    </location>
</feature>
<feature type="compositionally biased region" description="Basic and acidic residues" evidence="1">
    <location>
        <begin position="149"/>
        <end position="165"/>
    </location>
</feature>
<dbReference type="Proteomes" id="UP000256964">
    <property type="component" value="Unassembled WGS sequence"/>
</dbReference>
<gene>
    <name evidence="2" type="ORF">OH76DRAFT_429172</name>
</gene>
<evidence type="ECO:0000313" key="2">
    <source>
        <dbReference type="EMBL" id="RDX50596.1"/>
    </source>
</evidence>
<evidence type="ECO:0000313" key="3">
    <source>
        <dbReference type="Proteomes" id="UP000256964"/>
    </source>
</evidence>
<dbReference type="EMBL" id="KZ857398">
    <property type="protein sequence ID" value="RDX50596.1"/>
    <property type="molecule type" value="Genomic_DNA"/>
</dbReference>
<proteinExistence type="predicted"/>
<accession>A0A371DDK2</accession>
<keyword evidence="3" id="KW-1185">Reference proteome</keyword>
<feature type="region of interest" description="Disordered" evidence="1">
    <location>
        <begin position="1"/>
        <end position="31"/>
    </location>
</feature>
<evidence type="ECO:0000256" key="1">
    <source>
        <dbReference type="SAM" id="MobiDB-lite"/>
    </source>
</evidence>
<reference evidence="2 3" key="1">
    <citation type="journal article" date="2018" name="Biotechnol. Biofuels">
        <title>Integrative visual omics of the white-rot fungus Polyporus brumalis exposes the biotechnological potential of its oxidative enzymes for delignifying raw plant biomass.</title>
        <authorList>
            <person name="Miyauchi S."/>
            <person name="Rancon A."/>
            <person name="Drula E."/>
            <person name="Hage H."/>
            <person name="Chaduli D."/>
            <person name="Favel A."/>
            <person name="Grisel S."/>
            <person name="Henrissat B."/>
            <person name="Herpoel-Gimbert I."/>
            <person name="Ruiz-Duenas F.J."/>
            <person name="Chevret D."/>
            <person name="Hainaut M."/>
            <person name="Lin J."/>
            <person name="Wang M."/>
            <person name="Pangilinan J."/>
            <person name="Lipzen A."/>
            <person name="Lesage-Meessen L."/>
            <person name="Navarro D."/>
            <person name="Riley R."/>
            <person name="Grigoriev I.V."/>
            <person name="Zhou S."/>
            <person name="Raouche S."/>
            <person name="Rosso M.N."/>
        </authorList>
    </citation>
    <scope>NUCLEOTIDE SEQUENCE [LARGE SCALE GENOMIC DNA]</scope>
    <source>
        <strain evidence="2 3">BRFM 1820</strain>
    </source>
</reference>
<feature type="region of interest" description="Disordered" evidence="1">
    <location>
        <begin position="146"/>
        <end position="165"/>
    </location>
</feature>
<dbReference type="AlphaFoldDB" id="A0A371DDK2"/>
<name>A0A371DDK2_9APHY</name>
<feature type="compositionally biased region" description="Low complexity" evidence="1">
    <location>
        <begin position="17"/>
        <end position="28"/>
    </location>
</feature>
<protein>
    <submittedName>
        <fullName evidence="2">Uncharacterized protein</fullName>
    </submittedName>
</protein>
<sequence length="165" mass="18845">MPPQDPRERSGRRGTRRSPGTSTVTSSRSARRPGGILIALVDCRRTSCDRRANESVKDVGVRNSHKGMRRRRFMLSPSSPRRERCEACPHRAHCEPEQWIMAMCDIYVPERAGVWISRYHHGRGMDYIREQPCQIPALGALIVDTSDSGDARVHGRPEQNSRRER</sequence>